<feature type="region of interest" description="Disordered" evidence="9">
    <location>
        <begin position="220"/>
        <end position="248"/>
    </location>
</feature>
<dbReference type="InterPro" id="IPR019734">
    <property type="entry name" value="TPR_rpt"/>
</dbReference>
<reference evidence="10" key="1">
    <citation type="journal article" date="2023" name="PhytoFront">
        <title>Draft Genome Resources of Seven Strains of Tilletia horrida, Causal Agent of Kernel Smut of Rice.</title>
        <authorList>
            <person name="Khanal S."/>
            <person name="Antony Babu S."/>
            <person name="Zhou X.G."/>
        </authorList>
    </citation>
    <scope>NUCLEOTIDE SEQUENCE</scope>
    <source>
        <strain evidence="10">TX6</strain>
    </source>
</reference>
<dbReference type="Gene3D" id="1.25.40.10">
    <property type="entry name" value="Tetratricopeptide repeat domain"/>
    <property type="match status" value="1"/>
</dbReference>
<dbReference type="PANTHER" id="PTHR10130:SF0">
    <property type="entry name" value="GH08708P"/>
    <property type="match status" value="1"/>
</dbReference>
<proteinExistence type="inferred from homology"/>
<dbReference type="InterPro" id="IPR011990">
    <property type="entry name" value="TPR-like_helical_dom_sf"/>
</dbReference>
<evidence type="ECO:0000256" key="3">
    <source>
        <dbReference type="ARBA" id="ARBA00005348"/>
    </source>
</evidence>
<evidence type="ECO:0008006" key="12">
    <source>
        <dbReference type="Google" id="ProtNLM"/>
    </source>
</evidence>
<keyword evidence="4" id="KW-0963">Cytoplasm</keyword>
<protein>
    <recommendedName>
        <fullName evidence="12">Peroxin-5</fullName>
    </recommendedName>
</protein>
<keyword evidence="5" id="KW-0677">Repeat</keyword>
<evidence type="ECO:0000256" key="1">
    <source>
        <dbReference type="ARBA" id="ARBA00004275"/>
    </source>
</evidence>
<evidence type="ECO:0000256" key="4">
    <source>
        <dbReference type="ARBA" id="ARBA00022490"/>
    </source>
</evidence>
<dbReference type="GO" id="GO:0016560">
    <property type="term" value="P:protein import into peroxisome matrix, docking"/>
    <property type="evidence" value="ECO:0007669"/>
    <property type="project" value="TreeGrafter"/>
</dbReference>
<dbReference type="AlphaFoldDB" id="A0AAN6GIV8"/>
<feature type="region of interest" description="Disordered" evidence="9">
    <location>
        <begin position="445"/>
        <end position="505"/>
    </location>
</feature>
<gene>
    <name evidence="10" type="ORF">OC846_006333</name>
</gene>
<dbReference type="GO" id="GO:0005778">
    <property type="term" value="C:peroxisomal membrane"/>
    <property type="evidence" value="ECO:0007669"/>
    <property type="project" value="TreeGrafter"/>
</dbReference>
<evidence type="ECO:0000256" key="6">
    <source>
        <dbReference type="ARBA" id="ARBA00022803"/>
    </source>
</evidence>
<keyword evidence="6 8" id="KW-0802">TPR repeat</keyword>
<evidence type="ECO:0000313" key="11">
    <source>
        <dbReference type="Proteomes" id="UP001176517"/>
    </source>
</evidence>
<evidence type="ECO:0000313" key="10">
    <source>
        <dbReference type="EMBL" id="KAK0543672.1"/>
    </source>
</evidence>
<sequence>MSFSNLVGGGAECGPSNPLATLGKRFGQDHSTQRDRFGPAPPNVAGPSSSSIRTQQHGTPAHQQGQDQFFGPGAARVPYDMSPLKQALPPQAPGVADPQLQRAAFENSFRAPPPPAVMVSGTPHRALTAAATPAWAQDFLHASAQQSTTAVAAPQLQAQSQTSGLQRPIYTPQFGGPMGAMQWHSSMHQQQPVFSPGQQQQQVSTPEPAWATAFAAFDQQQQDKLAEQEPATEQEAEQQQRPHTTVEDADELAQTAGRLMETIAHEEDAKFKQSRFLDLMRRLRDREAGIEGTDIVAKDPTSTAPATADVKGKGRAPSDVPTTAIEEYHTRLKQQYQPSSRGMDLVGLGLRSPDAEGMDEMNAMLAEEDAVRENLVRNAGSAQGVFVGDSGDVAARMAEDDAAAKEFARYQRLGAQIPGADAMNWMEDQDQGSSAQRVGRMPLNEPLIQHPHPASGSQFRQSSHQGEDVMQGQEQQAEQEAEEEDGIKSTDDFVGRAWRGRAGHGRPDVNRMAEWDNLQRDWDEFEATSMGIRPVQRETNKTASADFSLFTSTQPQPYRFAPNNPYTGQTKHHYSHWSGLHQAYANPAHAESSEQRSAPGRANAVEESVLEREAAVQDDPTNAQAWYDLGVKQQENEREGLAISALHRAVELEPKLSGAWLALAVSYTNENDRPAALEAIVRWMDSVDSYAGVLAEHRAAIAAADAASADKERASSPISSGSLSPDGMTASAKHRRVTEALIALARHGSVQSGTVDADVQVALGVLFNASEDYDKAVDCFGAALSVRPDDWLLYNRMGATLSNSGRSDEAIKFYHHALSLQPEFVRCHFNLSISYLNMKMYRETAQHIYTALNLQRAESAAASSGANNVDMLAATEREAGGVASSSLWETFRVSLELLNRPDLARLCSQRDIDLFDPNDFVGPEHEMAEA</sequence>
<feature type="compositionally biased region" description="Basic and acidic residues" evidence="9">
    <location>
        <begin position="26"/>
        <end position="37"/>
    </location>
</feature>
<comment type="caution">
    <text evidence="10">The sequence shown here is derived from an EMBL/GenBank/DDBJ whole genome shotgun (WGS) entry which is preliminary data.</text>
</comment>
<keyword evidence="7" id="KW-0576">Peroxisome</keyword>
<feature type="compositionally biased region" description="Low complexity" evidence="9">
    <location>
        <begin position="220"/>
        <end position="229"/>
    </location>
</feature>
<dbReference type="GO" id="GO:0005052">
    <property type="term" value="F:peroxisome matrix targeting signal-1 binding"/>
    <property type="evidence" value="ECO:0007669"/>
    <property type="project" value="TreeGrafter"/>
</dbReference>
<evidence type="ECO:0000256" key="2">
    <source>
        <dbReference type="ARBA" id="ARBA00004496"/>
    </source>
</evidence>
<dbReference type="Pfam" id="PF13181">
    <property type="entry name" value="TPR_8"/>
    <property type="match status" value="2"/>
</dbReference>
<dbReference type="SMART" id="SM00028">
    <property type="entry name" value="TPR"/>
    <property type="match status" value="4"/>
</dbReference>
<feature type="region of interest" description="Disordered" evidence="9">
    <location>
        <begin position="586"/>
        <end position="605"/>
    </location>
</feature>
<comment type="subcellular location">
    <subcellularLocation>
        <location evidence="2">Cytoplasm</location>
    </subcellularLocation>
    <subcellularLocation>
        <location evidence="1">Peroxisome</location>
    </subcellularLocation>
</comment>
<dbReference type="PROSITE" id="PS50005">
    <property type="entry name" value="TPR"/>
    <property type="match status" value="3"/>
</dbReference>
<organism evidence="10 11">
    <name type="scientific">Tilletia horrida</name>
    <dbReference type="NCBI Taxonomy" id="155126"/>
    <lineage>
        <taxon>Eukaryota</taxon>
        <taxon>Fungi</taxon>
        <taxon>Dikarya</taxon>
        <taxon>Basidiomycota</taxon>
        <taxon>Ustilaginomycotina</taxon>
        <taxon>Exobasidiomycetes</taxon>
        <taxon>Tilletiales</taxon>
        <taxon>Tilletiaceae</taxon>
        <taxon>Tilletia</taxon>
    </lineage>
</organism>
<dbReference type="Proteomes" id="UP001176517">
    <property type="component" value="Unassembled WGS sequence"/>
</dbReference>
<evidence type="ECO:0000256" key="7">
    <source>
        <dbReference type="ARBA" id="ARBA00023140"/>
    </source>
</evidence>
<dbReference type="EMBL" id="JAPDMZ010000338">
    <property type="protein sequence ID" value="KAK0543672.1"/>
    <property type="molecule type" value="Genomic_DNA"/>
</dbReference>
<feature type="compositionally biased region" description="Polar residues" evidence="9">
    <location>
        <begin position="46"/>
        <end position="67"/>
    </location>
</feature>
<dbReference type="SUPFAM" id="SSF48452">
    <property type="entry name" value="TPR-like"/>
    <property type="match status" value="1"/>
</dbReference>
<feature type="region of interest" description="Disordered" evidence="9">
    <location>
        <begin position="297"/>
        <end position="320"/>
    </location>
</feature>
<feature type="repeat" description="TPR" evidence="8">
    <location>
        <begin position="757"/>
        <end position="790"/>
    </location>
</feature>
<name>A0AAN6GIV8_9BASI</name>
<evidence type="ECO:0000256" key="9">
    <source>
        <dbReference type="SAM" id="MobiDB-lite"/>
    </source>
</evidence>
<feature type="repeat" description="TPR" evidence="8">
    <location>
        <begin position="791"/>
        <end position="824"/>
    </location>
</feature>
<feature type="repeat" description="TPR" evidence="8">
    <location>
        <begin position="623"/>
        <end position="656"/>
    </location>
</feature>
<dbReference type="PANTHER" id="PTHR10130">
    <property type="entry name" value="PEROXISOMAL TARGETING SIGNAL 1 RECEPTOR PEX5"/>
    <property type="match status" value="1"/>
</dbReference>
<feature type="compositionally biased region" description="Polar residues" evidence="9">
    <location>
        <begin position="455"/>
        <end position="464"/>
    </location>
</feature>
<dbReference type="GO" id="GO:0005829">
    <property type="term" value="C:cytosol"/>
    <property type="evidence" value="ECO:0007669"/>
    <property type="project" value="TreeGrafter"/>
</dbReference>
<evidence type="ECO:0000256" key="5">
    <source>
        <dbReference type="ARBA" id="ARBA00022737"/>
    </source>
</evidence>
<comment type="similarity">
    <text evidence="3">Belongs to the peroxisomal targeting signal receptor family.</text>
</comment>
<feature type="region of interest" description="Disordered" evidence="9">
    <location>
        <begin position="1"/>
        <end position="77"/>
    </location>
</feature>
<dbReference type="InterPro" id="IPR024111">
    <property type="entry name" value="PEX5/PEX5L"/>
</dbReference>
<evidence type="ECO:0000256" key="8">
    <source>
        <dbReference type="PROSITE-ProRule" id="PRU00339"/>
    </source>
</evidence>
<accession>A0AAN6GIV8</accession>
<keyword evidence="11" id="KW-1185">Reference proteome</keyword>